<evidence type="ECO:0000313" key="6">
    <source>
        <dbReference type="Proteomes" id="UP001237642"/>
    </source>
</evidence>
<evidence type="ECO:0000256" key="4">
    <source>
        <dbReference type="SAM" id="MobiDB-lite"/>
    </source>
</evidence>
<dbReference type="PANTHER" id="PTHR24136">
    <property type="entry name" value="SOWAH (DROSOPHILA) HOMOLOG"/>
    <property type="match status" value="1"/>
</dbReference>
<dbReference type="Proteomes" id="UP001237642">
    <property type="component" value="Unassembled WGS sequence"/>
</dbReference>
<dbReference type="GO" id="GO:0016567">
    <property type="term" value="P:protein ubiquitination"/>
    <property type="evidence" value="ECO:0007669"/>
    <property type="project" value="TreeGrafter"/>
</dbReference>
<dbReference type="InterPro" id="IPR051573">
    <property type="entry name" value="Ankyrin-SOCS_box_domain"/>
</dbReference>
<organism evidence="5 6">
    <name type="scientific">Heracleum sosnowskyi</name>
    <dbReference type="NCBI Taxonomy" id="360622"/>
    <lineage>
        <taxon>Eukaryota</taxon>
        <taxon>Viridiplantae</taxon>
        <taxon>Streptophyta</taxon>
        <taxon>Embryophyta</taxon>
        <taxon>Tracheophyta</taxon>
        <taxon>Spermatophyta</taxon>
        <taxon>Magnoliopsida</taxon>
        <taxon>eudicotyledons</taxon>
        <taxon>Gunneridae</taxon>
        <taxon>Pentapetalae</taxon>
        <taxon>asterids</taxon>
        <taxon>campanulids</taxon>
        <taxon>Apiales</taxon>
        <taxon>Apiaceae</taxon>
        <taxon>Apioideae</taxon>
        <taxon>apioid superclade</taxon>
        <taxon>Tordylieae</taxon>
        <taxon>Tordyliinae</taxon>
        <taxon>Heracleum</taxon>
    </lineage>
</organism>
<evidence type="ECO:0000313" key="5">
    <source>
        <dbReference type="EMBL" id="KAK1390799.1"/>
    </source>
</evidence>
<feature type="region of interest" description="Disordered" evidence="4">
    <location>
        <begin position="1"/>
        <end position="44"/>
    </location>
</feature>
<protein>
    <submittedName>
        <fullName evidence="5">Uncharacterized protein</fullName>
    </submittedName>
</protein>
<evidence type="ECO:0000256" key="1">
    <source>
        <dbReference type="ARBA" id="ARBA00005949"/>
    </source>
</evidence>
<evidence type="ECO:0000256" key="3">
    <source>
        <dbReference type="ARBA" id="ARBA00023043"/>
    </source>
</evidence>
<dbReference type="PANTHER" id="PTHR24136:SF15">
    <property type="entry name" value="ANK_REP_REGION DOMAIN-CONTAINING PROTEIN"/>
    <property type="match status" value="1"/>
</dbReference>
<reference evidence="5" key="1">
    <citation type="submission" date="2023-02" db="EMBL/GenBank/DDBJ databases">
        <title>Genome of toxic invasive species Heracleum sosnowskyi carries increased number of genes despite the absence of recent whole-genome duplications.</title>
        <authorList>
            <person name="Schelkunov M."/>
            <person name="Shtratnikova V."/>
            <person name="Makarenko M."/>
            <person name="Klepikova A."/>
            <person name="Omelchenko D."/>
            <person name="Novikova G."/>
            <person name="Obukhova E."/>
            <person name="Bogdanov V."/>
            <person name="Penin A."/>
            <person name="Logacheva M."/>
        </authorList>
    </citation>
    <scope>NUCLEOTIDE SEQUENCE</scope>
    <source>
        <strain evidence="5">Hsosn_3</strain>
        <tissue evidence="5">Leaf</tissue>
    </source>
</reference>
<name>A0AAD8MZF5_9APIA</name>
<reference evidence="5" key="2">
    <citation type="submission" date="2023-05" db="EMBL/GenBank/DDBJ databases">
        <authorList>
            <person name="Schelkunov M.I."/>
        </authorList>
    </citation>
    <scope>NUCLEOTIDE SEQUENCE</scope>
    <source>
        <strain evidence="5">Hsosn_3</strain>
        <tissue evidence="5">Leaf</tissue>
    </source>
</reference>
<dbReference type="EMBL" id="JAUIZM010000004">
    <property type="protein sequence ID" value="KAK1390799.1"/>
    <property type="molecule type" value="Genomic_DNA"/>
</dbReference>
<keyword evidence="2" id="KW-0677">Repeat</keyword>
<sequence>MAEEQKCDKTPTQHEQSDPHATQSIEAFSNNTSLTDEDSDDDGGYRSPKPLWRFRCCSPSVDNKCIEDWSCFTLEVLSPIRAMIVFDDDIEFKSILHESNIKFVFENVVLNYAGHDLCAYGLLAKLCYYGASKCARALLSHEAGSTLNLNIENCYGNYPLNAAAMSLSPDLVKILVDHGAVCESPSWISLKMSPLDYAVGSLSCSKYFINWSLQKSVYKLIITLCLPQMREARETISFLAGVAASHTLFDTIFNAVRRGQIVAVAALLLLARDKVLSRSFSGSFNATGSLVFHKAIKDELAAVINQKYALMGKKDHTMLLKLCVEKEELLIHILQLLEIFTRAGPELDLLLENNKSKSDVLKSKDVSRDVAKLLKNAFFTISDTDIIDTSDSFFKSEPVQSEEYNAEDDPEDYLFKPSRDHLCQCGMYNPTCASREVFMRIAANRFSYAQHRGLSSHAGPSVQKLWAVSQRKVLGKVELGDKRETIVKEKSGKWLEFQMSKRIVRSGSVLMAALRRGVRGV</sequence>
<keyword evidence="6" id="KW-1185">Reference proteome</keyword>
<feature type="compositionally biased region" description="Basic and acidic residues" evidence="4">
    <location>
        <begin position="1"/>
        <end position="18"/>
    </location>
</feature>
<evidence type="ECO:0000256" key="2">
    <source>
        <dbReference type="ARBA" id="ARBA00022737"/>
    </source>
</evidence>
<dbReference type="InterPro" id="IPR036770">
    <property type="entry name" value="Ankyrin_rpt-contain_sf"/>
</dbReference>
<gene>
    <name evidence="5" type="ORF">POM88_018977</name>
</gene>
<dbReference type="GO" id="GO:0045732">
    <property type="term" value="P:positive regulation of protein catabolic process"/>
    <property type="evidence" value="ECO:0007669"/>
    <property type="project" value="TreeGrafter"/>
</dbReference>
<dbReference type="AlphaFoldDB" id="A0AAD8MZF5"/>
<accession>A0AAD8MZF5</accession>
<comment type="caution">
    <text evidence="5">The sequence shown here is derived from an EMBL/GenBank/DDBJ whole genome shotgun (WGS) entry which is preliminary data.</text>
</comment>
<keyword evidence="3" id="KW-0040">ANK repeat</keyword>
<feature type="compositionally biased region" description="Polar residues" evidence="4">
    <location>
        <begin position="19"/>
        <end position="34"/>
    </location>
</feature>
<dbReference type="SUPFAM" id="SSF48403">
    <property type="entry name" value="Ankyrin repeat"/>
    <property type="match status" value="1"/>
</dbReference>
<proteinExistence type="inferred from homology"/>
<comment type="similarity">
    <text evidence="1">Belongs to the ankyrin SOCS box (ASB) family.</text>
</comment>
<dbReference type="Gene3D" id="1.25.40.20">
    <property type="entry name" value="Ankyrin repeat-containing domain"/>
    <property type="match status" value="1"/>
</dbReference>